<organism evidence="1 2">
    <name type="scientific">Stegodyphus mimosarum</name>
    <name type="common">African social velvet spider</name>
    <dbReference type="NCBI Taxonomy" id="407821"/>
    <lineage>
        <taxon>Eukaryota</taxon>
        <taxon>Metazoa</taxon>
        <taxon>Ecdysozoa</taxon>
        <taxon>Arthropoda</taxon>
        <taxon>Chelicerata</taxon>
        <taxon>Arachnida</taxon>
        <taxon>Araneae</taxon>
        <taxon>Araneomorphae</taxon>
        <taxon>Entelegynae</taxon>
        <taxon>Eresoidea</taxon>
        <taxon>Eresidae</taxon>
        <taxon>Stegodyphus</taxon>
    </lineage>
</organism>
<evidence type="ECO:0000313" key="2">
    <source>
        <dbReference type="Proteomes" id="UP000054359"/>
    </source>
</evidence>
<dbReference type="AlphaFoldDB" id="A0A087V0F0"/>
<sequence>MSKNKVINFRKMRSDVPGLEKLPPVPDVETDINKLIDKNRWKDSKMWKIGVSGKQKKEFKERIFKHANALEKSIRKRT</sequence>
<reference evidence="1 2" key="1">
    <citation type="submission" date="2013-11" db="EMBL/GenBank/DDBJ databases">
        <title>Genome sequencing of Stegodyphus mimosarum.</title>
        <authorList>
            <person name="Bechsgaard J."/>
        </authorList>
    </citation>
    <scope>NUCLEOTIDE SEQUENCE [LARGE SCALE GENOMIC DNA]</scope>
</reference>
<dbReference type="Proteomes" id="UP000054359">
    <property type="component" value="Unassembled WGS sequence"/>
</dbReference>
<gene>
    <name evidence="1" type="ORF">X975_20328</name>
</gene>
<name>A0A087V0F0_STEMI</name>
<dbReference type="EMBL" id="KK122591">
    <property type="protein sequence ID" value="KFM83089.1"/>
    <property type="molecule type" value="Genomic_DNA"/>
</dbReference>
<protein>
    <submittedName>
        <fullName evidence="1">Uncharacterized protein</fullName>
    </submittedName>
</protein>
<evidence type="ECO:0000313" key="1">
    <source>
        <dbReference type="EMBL" id="KFM83089.1"/>
    </source>
</evidence>
<feature type="non-terminal residue" evidence="1">
    <location>
        <position position="78"/>
    </location>
</feature>
<proteinExistence type="predicted"/>
<keyword evidence="2" id="KW-1185">Reference proteome</keyword>
<accession>A0A087V0F0</accession>
<dbReference type="OrthoDB" id="6431017at2759"/>